<evidence type="ECO:0000313" key="3">
    <source>
        <dbReference type="Proteomes" id="UP000265520"/>
    </source>
</evidence>
<proteinExistence type="predicted"/>
<gene>
    <name evidence="2" type="ORF">A2U01_0099741</name>
</gene>
<keyword evidence="3" id="KW-1185">Reference proteome</keyword>
<reference evidence="2 3" key="1">
    <citation type="journal article" date="2018" name="Front. Plant Sci.">
        <title>Red Clover (Trifolium pratense) and Zigzag Clover (T. medium) - A Picture of Genomic Similarities and Differences.</title>
        <authorList>
            <person name="Dluhosova J."/>
            <person name="Istvanek J."/>
            <person name="Nedelnik J."/>
            <person name="Repkova J."/>
        </authorList>
    </citation>
    <scope>NUCLEOTIDE SEQUENCE [LARGE SCALE GENOMIC DNA]</scope>
    <source>
        <strain evidence="3">cv. 10/8</strain>
        <tissue evidence="2">Leaf</tissue>
    </source>
</reference>
<protein>
    <submittedName>
        <fullName evidence="2">Uncharacterized protein</fullName>
    </submittedName>
</protein>
<feature type="non-terminal residue" evidence="2">
    <location>
        <position position="1"/>
    </location>
</feature>
<feature type="region of interest" description="Disordered" evidence="1">
    <location>
        <begin position="35"/>
        <end position="57"/>
    </location>
</feature>
<name>A0A392UU98_9FABA</name>
<sequence>SRFGTGVCYCCSSYSSSRHARICMRWKQRVESPTVAMIPPPAKPPDASLSTGSYLEG</sequence>
<evidence type="ECO:0000256" key="1">
    <source>
        <dbReference type="SAM" id="MobiDB-lite"/>
    </source>
</evidence>
<dbReference type="AlphaFoldDB" id="A0A392UU98"/>
<comment type="caution">
    <text evidence="2">The sequence shown here is derived from an EMBL/GenBank/DDBJ whole genome shotgun (WGS) entry which is preliminary data.</text>
</comment>
<feature type="compositionally biased region" description="Polar residues" evidence="1">
    <location>
        <begin position="48"/>
        <end position="57"/>
    </location>
</feature>
<accession>A0A392UU98</accession>
<organism evidence="2 3">
    <name type="scientific">Trifolium medium</name>
    <dbReference type="NCBI Taxonomy" id="97028"/>
    <lineage>
        <taxon>Eukaryota</taxon>
        <taxon>Viridiplantae</taxon>
        <taxon>Streptophyta</taxon>
        <taxon>Embryophyta</taxon>
        <taxon>Tracheophyta</taxon>
        <taxon>Spermatophyta</taxon>
        <taxon>Magnoliopsida</taxon>
        <taxon>eudicotyledons</taxon>
        <taxon>Gunneridae</taxon>
        <taxon>Pentapetalae</taxon>
        <taxon>rosids</taxon>
        <taxon>fabids</taxon>
        <taxon>Fabales</taxon>
        <taxon>Fabaceae</taxon>
        <taxon>Papilionoideae</taxon>
        <taxon>50 kb inversion clade</taxon>
        <taxon>NPAAA clade</taxon>
        <taxon>Hologalegina</taxon>
        <taxon>IRL clade</taxon>
        <taxon>Trifolieae</taxon>
        <taxon>Trifolium</taxon>
    </lineage>
</organism>
<dbReference type="Proteomes" id="UP000265520">
    <property type="component" value="Unassembled WGS sequence"/>
</dbReference>
<evidence type="ECO:0000313" key="2">
    <source>
        <dbReference type="EMBL" id="MCI78471.1"/>
    </source>
</evidence>
<dbReference type="EMBL" id="LXQA010951513">
    <property type="protein sequence ID" value="MCI78471.1"/>
    <property type="molecule type" value="Genomic_DNA"/>
</dbReference>